<name>A0AA96LEI0_9BACL</name>
<dbReference type="KEGG" id="paun:MJA45_23775"/>
<feature type="region of interest" description="Disordered" evidence="1">
    <location>
        <begin position="51"/>
        <end position="72"/>
    </location>
</feature>
<accession>A0AA96LEI0</accession>
<evidence type="ECO:0000313" key="3">
    <source>
        <dbReference type="Proteomes" id="UP001305702"/>
    </source>
</evidence>
<feature type="compositionally biased region" description="Polar residues" evidence="1">
    <location>
        <begin position="54"/>
        <end position="63"/>
    </location>
</feature>
<dbReference type="Proteomes" id="UP001305702">
    <property type="component" value="Chromosome"/>
</dbReference>
<protein>
    <submittedName>
        <fullName evidence="2">Bacteriocin-type signal sequence</fullName>
    </submittedName>
</protein>
<evidence type="ECO:0000256" key="1">
    <source>
        <dbReference type="SAM" id="MobiDB-lite"/>
    </source>
</evidence>
<reference evidence="2 3" key="1">
    <citation type="submission" date="2022-02" db="EMBL/GenBank/DDBJ databases">
        <title>Paenibacillus sp. MBLB1776 Whole Genome Shotgun Sequencing.</title>
        <authorList>
            <person name="Hwang C.Y."/>
            <person name="Cho E.-S."/>
            <person name="Seo M.-J."/>
        </authorList>
    </citation>
    <scope>NUCLEOTIDE SEQUENCE [LARGE SCALE GENOMIC DNA]</scope>
    <source>
        <strain evidence="2 3">MBLB1776</strain>
    </source>
</reference>
<evidence type="ECO:0000313" key="2">
    <source>
        <dbReference type="EMBL" id="WNQ10606.1"/>
    </source>
</evidence>
<sequence length="72" mass="7904">MKKTKTTHSFKQLNEAEMMDVNGGDWRDIARWSADFVRGLFSSPFGCGLGDVTGRNSKPSSGCSPYPASKRC</sequence>
<dbReference type="RefSeq" id="WP_315604380.1">
    <property type="nucleotide sequence ID" value="NZ_CP130318.1"/>
</dbReference>
<keyword evidence="3" id="KW-1185">Reference proteome</keyword>
<dbReference type="AlphaFoldDB" id="A0AA96LEI0"/>
<organism evidence="2 3">
    <name type="scientific">Paenibacillus aurantius</name>
    <dbReference type="NCBI Taxonomy" id="2918900"/>
    <lineage>
        <taxon>Bacteria</taxon>
        <taxon>Bacillati</taxon>
        <taxon>Bacillota</taxon>
        <taxon>Bacilli</taxon>
        <taxon>Bacillales</taxon>
        <taxon>Paenibacillaceae</taxon>
        <taxon>Paenibacillus</taxon>
    </lineage>
</organism>
<dbReference type="EMBL" id="CP130318">
    <property type="protein sequence ID" value="WNQ10606.1"/>
    <property type="molecule type" value="Genomic_DNA"/>
</dbReference>
<proteinExistence type="predicted"/>
<gene>
    <name evidence="2" type="ORF">MJA45_23775</name>
</gene>